<gene>
    <name evidence="6" type="ORF">KUV50_10400</name>
</gene>
<feature type="region of interest" description="Disordered" evidence="3">
    <location>
        <begin position="154"/>
        <end position="174"/>
    </location>
</feature>
<evidence type="ECO:0000256" key="1">
    <source>
        <dbReference type="ARBA" id="ARBA00022723"/>
    </source>
</evidence>
<dbReference type="InterPro" id="IPR050845">
    <property type="entry name" value="Cu-binding_ET"/>
</dbReference>
<evidence type="ECO:0000256" key="4">
    <source>
        <dbReference type="SAM" id="SignalP"/>
    </source>
</evidence>
<protein>
    <recommendedName>
        <fullName evidence="5">Blue (type 1) copper domain-containing protein</fullName>
    </recommendedName>
</protein>
<dbReference type="InterPro" id="IPR000923">
    <property type="entry name" value="BlueCu_1"/>
</dbReference>
<dbReference type="EMBL" id="JAHVHU010000009">
    <property type="protein sequence ID" value="MBY5958544.1"/>
    <property type="molecule type" value="Genomic_DNA"/>
</dbReference>
<keyword evidence="1" id="KW-0479">Metal-binding</keyword>
<evidence type="ECO:0000313" key="6">
    <source>
        <dbReference type="EMBL" id="MBY5958544.1"/>
    </source>
</evidence>
<dbReference type="InterPro" id="IPR008972">
    <property type="entry name" value="Cupredoxin"/>
</dbReference>
<name>A0A953LD71_9BACT</name>
<organism evidence="6 7">
    <name type="scientific">Membranihabitans marinus</name>
    <dbReference type="NCBI Taxonomy" id="1227546"/>
    <lineage>
        <taxon>Bacteria</taxon>
        <taxon>Pseudomonadati</taxon>
        <taxon>Bacteroidota</taxon>
        <taxon>Saprospiria</taxon>
        <taxon>Saprospirales</taxon>
        <taxon>Saprospiraceae</taxon>
        <taxon>Membranihabitans</taxon>
    </lineage>
</organism>
<dbReference type="PANTHER" id="PTHR38439:SF3">
    <property type="entry name" value="COPPER-RESISTANT CUPROPROTEIN COPI"/>
    <property type="match status" value="1"/>
</dbReference>
<dbReference type="Pfam" id="PF00127">
    <property type="entry name" value="Copper-bind"/>
    <property type="match status" value="1"/>
</dbReference>
<dbReference type="GO" id="GO:0005507">
    <property type="term" value="F:copper ion binding"/>
    <property type="evidence" value="ECO:0007669"/>
    <property type="project" value="InterPro"/>
</dbReference>
<comment type="caution">
    <text evidence="6">The sequence shown here is derived from an EMBL/GenBank/DDBJ whole genome shotgun (WGS) entry which is preliminary data.</text>
</comment>
<dbReference type="RefSeq" id="WP_222580083.1">
    <property type="nucleotide sequence ID" value="NZ_JAHVHU010000009.1"/>
</dbReference>
<evidence type="ECO:0000256" key="3">
    <source>
        <dbReference type="SAM" id="MobiDB-lite"/>
    </source>
</evidence>
<keyword evidence="4" id="KW-0732">Signal</keyword>
<dbReference type="GO" id="GO:0009055">
    <property type="term" value="F:electron transfer activity"/>
    <property type="evidence" value="ECO:0007669"/>
    <property type="project" value="InterPro"/>
</dbReference>
<accession>A0A953LD71</accession>
<feature type="chain" id="PRO_5037591621" description="Blue (type 1) copper domain-containing protein" evidence="4">
    <location>
        <begin position="23"/>
        <end position="363"/>
    </location>
</feature>
<evidence type="ECO:0000259" key="5">
    <source>
        <dbReference type="Pfam" id="PF00127"/>
    </source>
</evidence>
<keyword evidence="2" id="KW-0186">Copper</keyword>
<keyword evidence="7" id="KW-1185">Reference proteome</keyword>
<feature type="domain" description="Blue (type 1) copper" evidence="5">
    <location>
        <begin position="35"/>
        <end position="145"/>
    </location>
</feature>
<proteinExistence type="predicted"/>
<dbReference type="CDD" id="cd04233">
    <property type="entry name" value="Auracyanin"/>
    <property type="match status" value="1"/>
</dbReference>
<dbReference type="SUPFAM" id="SSF49503">
    <property type="entry name" value="Cupredoxins"/>
    <property type="match status" value="1"/>
</dbReference>
<sequence length="363" mass="40842">MQKSAYLILLVLLLSGSVKSMAVQSDTTIYLKAIAGMQYDKVRIQVEPGSTVTLVLSNVDDMSHNLVVTKPKSRVKVVEEGMALAERGPEMNFIPGITEVLWSIPVLAPGEENTVVFSVPQEETILPYVCTFPGHGYIMYGAIYVTKEELPPLETDTNIPEHRRKAGSKKGEMAEHATMKPHPYNLDPPYYYRIFMPDASPASIAVRLTDEISFCWDAGPCQLLYAWQGGFIDNSVAWEGHKNTESRILGIIFYTEAVNNPLRFGGKNHVSEEIEFQGYRLKNRNPEFHYRIDGIDVYEYFQVSDDGQNLVRNFRVPDVSETVWLEVPEYVKASDGQMSGGFITLTPMEARQFSIEIPITALK</sequence>
<reference evidence="6" key="1">
    <citation type="submission" date="2021-06" db="EMBL/GenBank/DDBJ databases">
        <title>44 bacteria genomes isolated from Dapeng, Shenzhen.</title>
        <authorList>
            <person name="Zheng W."/>
            <person name="Yu S."/>
            <person name="Huang Y."/>
        </authorList>
    </citation>
    <scope>NUCLEOTIDE SEQUENCE</scope>
    <source>
        <strain evidence="6">DP5N28-2</strain>
    </source>
</reference>
<dbReference type="Proteomes" id="UP000753961">
    <property type="component" value="Unassembled WGS sequence"/>
</dbReference>
<dbReference type="AlphaFoldDB" id="A0A953LD71"/>
<dbReference type="Gene3D" id="2.60.40.420">
    <property type="entry name" value="Cupredoxins - blue copper proteins"/>
    <property type="match status" value="1"/>
</dbReference>
<evidence type="ECO:0000313" key="7">
    <source>
        <dbReference type="Proteomes" id="UP000753961"/>
    </source>
</evidence>
<feature type="signal peptide" evidence="4">
    <location>
        <begin position="1"/>
        <end position="22"/>
    </location>
</feature>
<evidence type="ECO:0000256" key="2">
    <source>
        <dbReference type="ARBA" id="ARBA00023008"/>
    </source>
</evidence>
<dbReference type="PANTHER" id="PTHR38439">
    <property type="entry name" value="AURACYANIN-B"/>
    <property type="match status" value="1"/>
</dbReference>